<dbReference type="OrthoDB" id="1728340at2759"/>
<keyword evidence="3 6" id="KW-0812">Transmembrane</keyword>
<sequence length="369" mass="39965">MMPERTKLHIALLFLQFCHAGNHVFLRIALNMGVSKLVFPVYRNIIALLLLGPLAYFAEKNQRPALTLYCVLRFFLLGLVGITMKEGFYLVGLENTSPTFASAMQNSVPALTFLMAALLRQAIIKHKFESVQLNRISGLAKVLGVIASVAGASVITLFKGPVIYTPLSALHQKQLLPLLGDGHDKSWTLGCICLFGHSLSWAGWIVMQASVLKKFPAPLSVSASTCFFGVMQFLTLAASLEQNSEAWKLNSSGELYSVLYAGVVISALAAALQIWTIDKGGPVFASVYLPVQTIIVALITSFALGEEFFLGGIIGAFLIITGLYLVAWGKGEETKPGKESTIPCAPKKHLEENSENSSLVQPLIPPQTP</sequence>
<keyword evidence="10" id="KW-1185">Reference proteome</keyword>
<dbReference type="InterPro" id="IPR000620">
    <property type="entry name" value="EamA_dom"/>
</dbReference>
<feature type="domain" description="EamA" evidence="8">
    <location>
        <begin position="189"/>
        <end position="327"/>
    </location>
</feature>
<feature type="transmembrane region" description="Helical" evidence="6">
    <location>
        <begin position="65"/>
        <end position="84"/>
    </location>
</feature>
<gene>
    <name evidence="9" type="ORF">G2W53_020074</name>
</gene>
<feature type="transmembrane region" description="Helical" evidence="6">
    <location>
        <begin position="143"/>
        <end position="167"/>
    </location>
</feature>
<feature type="region of interest" description="Disordered" evidence="7">
    <location>
        <begin position="350"/>
        <end position="369"/>
    </location>
</feature>
<dbReference type="SUPFAM" id="SSF103481">
    <property type="entry name" value="Multidrug resistance efflux transporter EmrE"/>
    <property type="match status" value="2"/>
</dbReference>
<dbReference type="Pfam" id="PF00892">
    <property type="entry name" value="EamA"/>
    <property type="match status" value="2"/>
</dbReference>
<dbReference type="PANTHER" id="PTHR31218">
    <property type="entry name" value="WAT1-RELATED PROTEIN"/>
    <property type="match status" value="1"/>
</dbReference>
<organism evidence="9 10">
    <name type="scientific">Senna tora</name>
    <dbReference type="NCBI Taxonomy" id="362788"/>
    <lineage>
        <taxon>Eukaryota</taxon>
        <taxon>Viridiplantae</taxon>
        <taxon>Streptophyta</taxon>
        <taxon>Embryophyta</taxon>
        <taxon>Tracheophyta</taxon>
        <taxon>Spermatophyta</taxon>
        <taxon>Magnoliopsida</taxon>
        <taxon>eudicotyledons</taxon>
        <taxon>Gunneridae</taxon>
        <taxon>Pentapetalae</taxon>
        <taxon>rosids</taxon>
        <taxon>fabids</taxon>
        <taxon>Fabales</taxon>
        <taxon>Fabaceae</taxon>
        <taxon>Caesalpinioideae</taxon>
        <taxon>Cassia clade</taxon>
        <taxon>Senna</taxon>
    </lineage>
</organism>
<name>A0A834TZM0_9FABA</name>
<feature type="transmembrane region" description="Helical" evidence="6">
    <location>
        <begin position="283"/>
        <end position="302"/>
    </location>
</feature>
<evidence type="ECO:0000313" key="10">
    <source>
        <dbReference type="Proteomes" id="UP000634136"/>
    </source>
</evidence>
<keyword evidence="4 6" id="KW-1133">Transmembrane helix</keyword>
<reference evidence="9" key="1">
    <citation type="submission" date="2020-09" db="EMBL/GenBank/DDBJ databases">
        <title>Genome-Enabled Discovery of Anthraquinone Biosynthesis in Senna tora.</title>
        <authorList>
            <person name="Kang S.-H."/>
            <person name="Pandey R.P."/>
            <person name="Lee C.-M."/>
            <person name="Sim J.-S."/>
            <person name="Jeong J.-T."/>
            <person name="Choi B.-S."/>
            <person name="Jung M."/>
            <person name="Ginzburg D."/>
            <person name="Zhao K."/>
            <person name="Won S.Y."/>
            <person name="Oh T.-J."/>
            <person name="Yu Y."/>
            <person name="Kim N.-H."/>
            <person name="Lee O.R."/>
            <person name="Lee T.-H."/>
            <person name="Bashyal P."/>
            <person name="Kim T.-S."/>
            <person name="Lee W.-H."/>
            <person name="Kawkins C."/>
            <person name="Kim C.-K."/>
            <person name="Kim J.S."/>
            <person name="Ahn B.O."/>
            <person name="Rhee S.Y."/>
            <person name="Sohng J.K."/>
        </authorList>
    </citation>
    <scope>NUCLEOTIDE SEQUENCE</scope>
    <source>
        <tissue evidence="9">Leaf</tissue>
    </source>
</reference>
<comment type="similarity">
    <text evidence="2 6">Belongs to the drug/metabolite transporter (DMT) superfamily. Plant drug/metabolite exporter (P-DME) (TC 2.A.7.4) family.</text>
</comment>
<evidence type="ECO:0000259" key="8">
    <source>
        <dbReference type="Pfam" id="PF00892"/>
    </source>
</evidence>
<feature type="transmembrane region" description="Helical" evidence="6">
    <location>
        <begin position="187"/>
        <end position="207"/>
    </location>
</feature>
<comment type="subcellular location">
    <subcellularLocation>
        <location evidence="1 6">Membrane</location>
        <topology evidence="1 6">Multi-pass membrane protein</topology>
    </subcellularLocation>
</comment>
<feature type="transmembrane region" description="Helical" evidence="6">
    <location>
        <begin position="104"/>
        <end position="123"/>
    </location>
</feature>
<evidence type="ECO:0000256" key="4">
    <source>
        <dbReference type="ARBA" id="ARBA00022989"/>
    </source>
</evidence>
<protein>
    <recommendedName>
        <fullName evidence="6">WAT1-related protein</fullName>
    </recommendedName>
</protein>
<feature type="transmembrane region" description="Helical" evidence="6">
    <location>
        <begin position="308"/>
        <end position="328"/>
    </location>
</feature>
<comment type="caution">
    <text evidence="9">The sequence shown here is derived from an EMBL/GenBank/DDBJ whole genome shotgun (WGS) entry which is preliminary data.</text>
</comment>
<dbReference type="InterPro" id="IPR037185">
    <property type="entry name" value="EmrE-like"/>
</dbReference>
<feature type="domain" description="EamA" evidence="8">
    <location>
        <begin position="10"/>
        <end position="121"/>
    </location>
</feature>
<evidence type="ECO:0000256" key="3">
    <source>
        <dbReference type="ARBA" id="ARBA00022692"/>
    </source>
</evidence>
<proteinExistence type="inferred from homology"/>
<dbReference type="AlphaFoldDB" id="A0A834TZM0"/>
<accession>A0A834TZM0</accession>
<evidence type="ECO:0000256" key="2">
    <source>
        <dbReference type="ARBA" id="ARBA00007635"/>
    </source>
</evidence>
<evidence type="ECO:0000256" key="7">
    <source>
        <dbReference type="SAM" id="MobiDB-lite"/>
    </source>
</evidence>
<dbReference type="GO" id="GO:0022857">
    <property type="term" value="F:transmembrane transporter activity"/>
    <property type="evidence" value="ECO:0007669"/>
    <property type="project" value="InterPro"/>
</dbReference>
<dbReference type="InterPro" id="IPR030184">
    <property type="entry name" value="WAT1-related"/>
</dbReference>
<feature type="transmembrane region" description="Helical" evidence="6">
    <location>
        <begin position="39"/>
        <end position="58"/>
    </location>
</feature>
<evidence type="ECO:0000256" key="6">
    <source>
        <dbReference type="RuleBase" id="RU363077"/>
    </source>
</evidence>
<evidence type="ECO:0000313" key="9">
    <source>
        <dbReference type="EMBL" id="KAF7828910.1"/>
    </source>
</evidence>
<feature type="transmembrane region" description="Helical" evidence="6">
    <location>
        <begin position="219"/>
        <end position="238"/>
    </location>
</feature>
<dbReference type="Proteomes" id="UP000634136">
    <property type="component" value="Unassembled WGS sequence"/>
</dbReference>
<evidence type="ECO:0000256" key="5">
    <source>
        <dbReference type="ARBA" id="ARBA00023136"/>
    </source>
</evidence>
<keyword evidence="5 6" id="KW-0472">Membrane</keyword>
<dbReference type="EMBL" id="JAAIUW010000006">
    <property type="protein sequence ID" value="KAF7828910.1"/>
    <property type="molecule type" value="Genomic_DNA"/>
</dbReference>
<evidence type="ECO:0000256" key="1">
    <source>
        <dbReference type="ARBA" id="ARBA00004141"/>
    </source>
</evidence>
<feature type="transmembrane region" description="Helical" evidence="6">
    <location>
        <begin position="258"/>
        <end position="276"/>
    </location>
</feature>
<dbReference type="GO" id="GO:0016020">
    <property type="term" value="C:membrane"/>
    <property type="evidence" value="ECO:0007669"/>
    <property type="project" value="UniProtKB-SubCell"/>
</dbReference>